<evidence type="ECO:0000313" key="1">
    <source>
        <dbReference type="EMBL" id="ALE16749.1"/>
    </source>
</evidence>
<dbReference type="AlphaFoldDB" id="A0A0M5KYL4"/>
<dbReference type="EMBL" id="CP012669">
    <property type="protein sequence ID" value="ALE16749.1"/>
    <property type="molecule type" value="Genomic_DNA"/>
</dbReference>
<keyword evidence="2" id="KW-1185">Reference proteome</keyword>
<dbReference type="Proteomes" id="UP000057938">
    <property type="component" value="Chromosome"/>
</dbReference>
<sequence length="261" mass="29129">MASAPQPQLPVFYNDLMPLNSRDHKGWKSTQLNDATFFGTSHAVPITVEEFVDAQRSFPIVFTSGEGALPIALMGLNEGVNTFVGEDGKLTEDVYVPAYVRRYPYMLARLRPDSDDLSLCFDPSAGVVGEFDEGNELFDAEGKPTEFTNGVMEFCRNFEEAGVRTQNFMADLAKHDLLMDGEIAITRNDDPERPFVYRGFRMVDENKLRELPTEVLEELNKSGALMMIHAHLFSLNLMRVIFARQSAQGKIPQPNAAQPAG</sequence>
<dbReference type="KEGG" id="aep:AMC99_01456"/>
<dbReference type="STRING" id="361183.AMC99_01456"/>
<organism evidence="1 2">
    <name type="scientific">Altererythrobacter epoxidivorans</name>
    <dbReference type="NCBI Taxonomy" id="361183"/>
    <lineage>
        <taxon>Bacteria</taxon>
        <taxon>Pseudomonadati</taxon>
        <taxon>Pseudomonadota</taxon>
        <taxon>Alphaproteobacteria</taxon>
        <taxon>Sphingomonadales</taxon>
        <taxon>Erythrobacteraceae</taxon>
        <taxon>Altererythrobacter</taxon>
    </lineage>
</organism>
<protein>
    <submittedName>
        <fullName evidence="1">Peptide transport system permease protein sapC</fullName>
    </submittedName>
</protein>
<evidence type="ECO:0000313" key="2">
    <source>
        <dbReference type="Proteomes" id="UP000057938"/>
    </source>
</evidence>
<dbReference type="RefSeq" id="WP_061924703.1">
    <property type="nucleotide sequence ID" value="NZ_CP012669.1"/>
</dbReference>
<dbReference type="InterPro" id="IPR010836">
    <property type="entry name" value="SapC"/>
</dbReference>
<gene>
    <name evidence="1" type="ORF">AMC99_01456</name>
</gene>
<accession>A0A0M5KYL4</accession>
<dbReference type="PATRIC" id="fig|361183.4.peg.1427"/>
<name>A0A0M5KYL4_9SPHN</name>
<dbReference type="OrthoDB" id="9806524at2"/>
<dbReference type="Pfam" id="PF07277">
    <property type="entry name" value="SapC"/>
    <property type="match status" value="1"/>
</dbReference>
<proteinExistence type="predicted"/>
<reference evidence="1 2" key="1">
    <citation type="submission" date="2015-09" db="EMBL/GenBank/DDBJ databases">
        <title>Complete genome sequence of a benzo[a]pyrene-degrading bacterium Altererythrobacter epoxidivorans CGMCC 1.7731T.</title>
        <authorList>
            <person name="Li Z."/>
            <person name="Cheng H."/>
            <person name="Huo Y."/>
            <person name="Xu X."/>
        </authorList>
    </citation>
    <scope>NUCLEOTIDE SEQUENCE [LARGE SCALE GENOMIC DNA]</scope>
    <source>
        <strain evidence="1 2">CGMCC 1.7731</strain>
    </source>
</reference>